<evidence type="ECO:0000256" key="1">
    <source>
        <dbReference type="ARBA" id="ARBA00022679"/>
    </source>
</evidence>
<dbReference type="EMBL" id="VUNR01000015">
    <property type="protein sequence ID" value="MSU08994.1"/>
    <property type="molecule type" value="Genomic_DNA"/>
</dbReference>
<protein>
    <recommendedName>
        <fullName evidence="5">Thiamine diphosphokinase</fullName>
        <ecNumber evidence="5">2.7.6.2</ecNumber>
    </recommendedName>
</protein>
<accession>A0A6I2UHJ2</accession>
<feature type="domain" description="Thiamin pyrophosphokinase thiamin-binding" evidence="6">
    <location>
        <begin position="161"/>
        <end position="229"/>
    </location>
</feature>
<dbReference type="SMART" id="SM00983">
    <property type="entry name" value="TPK_B1_binding"/>
    <property type="match status" value="1"/>
</dbReference>
<evidence type="ECO:0000313" key="7">
    <source>
        <dbReference type="EMBL" id="MSU08994.1"/>
    </source>
</evidence>
<organism evidence="7 8">
    <name type="scientific">Anaerovibrio slackiae</name>
    <dbReference type="NCBI Taxonomy" id="2652309"/>
    <lineage>
        <taxon>Bacteria</taxon>
        <taxon>Bacillati</taxon>
        <taxon>Bacillota</taxon>
        <taxon>Negativicutes</taxon>
        <taxon>Selenomonadales</taxon>
        <taxon>Selenomonadaceae</taxon>
        <taxon>Anaerovibrio</taxon>
    </lineage>
</organism>
<dbReference type="GO" id="GO:0016301">
    <property type="term" value="F:kinase activity"/>
    <property type="evidence" value="ECO:0007669"/>
    <property type="project" value="UniProtKB-KW"/>
</dbReference>
<dbReference type="RefSeq" id="WP_154407163.1">
    <property type="nucleotide sequence ID" value="NZ_VUNR01000015.1"/>
</dbReference>
<dbReference type="InterPro" id="IPR007371">
    <property type="entry name" value="TPK_catalytic"/>
</dbReference>
<dbReference type="GO" id="GO:0006772">
    <property type="term" value="P:thiamine metabolic process"/>
    <property type="evidence" value="ECO:0007669"/>
    <property type="project" value="UniProtKB-UniRule"/>
</dbReference>
<dbReference type="Pfam" id="PF04263">
    <property type="entry name" value="TPK_catalytic"/>
    <property type="match status" value="1"/>
</dbReference>
<dbReference type="CDD" id="cd07995">
    <property type="entry name" value="TPK"/>
    <property type="match status" value="1"/>
</dbReference>
<keyword evidence="8" id="KW-1185">Reference proteome</keyword>
<dbReference type="InterPro" id="IPR006282">
    <property type="entry name" value="Thi_PPkinase"/>
</dbReference>
<dbReference type="GO" id="GO:0005524">
    <property type="term" value="F:ATP binding"/>
    <property type="evidence" value="ECO:0007669"/>
    <property type="project" value="UniProtKB-KW"/>
</dbReference>
<dbReference type="EC" id="2.7.6.2" evidence="5"/>
<proteinExistence type="predicted"/>
<dbReference type="Gene3D" id="3.40.50.10240">
    <property type="entry name" value="Thiamin pyrophosphokinase, catalytic domain"/>
    <property type="match status" value="1"/>
</dbReference>
<dbReference type="SUPFAM" id="SSF63999">
    <property type="entry name" value="Thiamin pyrophosphokinase, catalytic domain"/>
    <property type="match status" value="1"/>
</dbReference>
<gene>
    <name evidence="7" type="ORF">FYJ84_08355</name>
</gene>
<dbReference type="AlphaFoldDB" id="A0A6I2UHJ2"/>
<dbReference type="InterPro" id="IPR007373">
    <property type="entry name" value="Thiamin_PyroPKinase_B1-bd"/>
</dbReference>
<dbReference type="SUPFAM" id="SSF63862">
    <property type="entry name" value="Thiamin pyrophosphokinase, substrate-binding domain"/>
    <property type="match status" value="1"/>
</dbReference>
<dbReference type="GO" id="GO:0030975">
    <property type="term" value="F:thiamine binding"/>
    <property type="evidence" value="ECO:0007669"/>
    <property type="project" value="InterPro"/>
</dbReference>
<keyword evidence="1 7" id="KW-0808">Transferase</keyword>
<dbReference type="InterPro" id="IPR036759">
    <property type="entry name" value="TPK_catalytic_sf"/>
</dbReference>
<keyword evidence="2" id="KW-0547">Nucleotide-binding</keyword>
<sequence>MQLNTTEKNAISLPEVYAGYSAHLPPGELLLAGGGRAPAPNWLCQAASGRQLWCIDRGIDCCHRAGLVPLRLIGDGDSATEQSWQWAEENKVPIAKFPVKKDYTDTQLALEMAAAEQKYVVLTGAMGGRFDHAYSTIFSFGHSNIQGCIADEQETVFFLRGKEKITLTLRRHARAISLLPLTAAASGVTIQGVYWPLQDAELTQGLPYAVSNEAAGEKISIALDNGILAVYICWQEDKLA</sequence>
<dbReference type="InterPro" id="IPR053149">
    <property type="entry name" value="TPK"/>
</dbReference>
<reference evidence="7 8" key="1">
    <citation type="submission" date="2019-08" db="EMBL/GenBank/DDBJ databases">
        <title>In-depth cultivation of the pig gut microbiome towards novel bacterial diversity and tailored functional studies.</title>
        <authorList>
            <person name="Wylensek D."/>
            <person name="Hitch T.C.A."/>
            <person name="Clavel T."/>
        </authorList>
    </citation>
    <scope>NUCLEOTIDE SEQUENCE [LARGE SCALE GENOMIC DNA]</scope>
    <source>
        <strain evidence="7 8">WCA-693-APC-5D-A</strain>
    </source>
</reference>
<dbReference type="InterPro" id="IPR036371">
    <property type="entry name" value="TPK_B1-bd_sf"/>
</dbReference>
<name>A0A6I2UHJ2_9FIRM</name>
<dbReference type="GeneID" id="96778926"/>
<dbReference type="NCBIfam" id="TIGR01378">
    <property type="entry name" value="thi_PPkinase"/>
    <property type="match status" value="1"/>
</dbReference>
<evidence type="ECO:0000256" key="4">
    <source>
        <dbReference type="ARBA" id="ARBA00022840"/>
    </source>
</evidence>
<dbReference type="Proteomes" id="UP000433181">
    <property type="component" value="Unassembled WGS sequence"/>
</dbReference>
<dbReference type="GO" id="GO:0009229">
    <property type="term" value="P:thiamine diphosphate biosynthetic process"/>
    <property type="evidence" value="ECO:0007669"/>
    <property type="project" value="InterPro"/>
</dbReference>
<dbReference type="GO" id="GO:0004788">
    <property type="term" value="F:thiamine diphosphokinase activity"/>
    <property type="evidence" value="ECO:0007669"/>
    <property type="project" value="UniProtKB-UniRule"/>
</dbReference>
<dbReference type="PANTHER" id="PTHR41299">
    <property type="entry name" value="THIAMINE PYROPHOSPHOKINASE"/>
    <property type="match status" value="1"/>
</dbReference>
<evidence type="ECO:0000259" key="6">
    <source>
        <dbReference type="SMART" id="SM00983"/>
    </source>
</evidence>
<dbReference type="Pfam" id="PF04265">
    <property type="entry name" value="TPK_B1_binding"/>
    <property type="match status" value="1"/>
</dbReference>
<evidence type="ECO:0000256" key="5">
    <source>
        <dbReference type="NCBIfam" id="TIGR01378"/>
    </source>
</evidence>
<comment type="caution">
    <text evidence="7">The sequence shown here is derived from an EMBL/GenBank/DDBJ whole genome shotgun (WGS) entry which is preliminary data.</text>
</comment>
<keyword evidence="4" id="KW-0067">ATP-binding</keyword>
<evidence type="ECO:0000256" key="3">
    <source>
        <dbReference type="ARBA" id="ARBA00022777"/>
    </source>
</evidence>
<keyword evidence="3 7" id="KW-0418">Kinase</keyword>
<evidence type="ECO:0000256" key="2">
    <source>
        <dbReference type="ARBA" id="ARBA00022741"/>
    </source>
</evidence>
<evidence type="ECO:0000313" key="8">
    <source>
        <dbReference type="Proteomes" id="UP000433181"/>
    </source>
</evidence>
<dbReference type="PANTHER" id="PTHR41299:SF1">
    <property type="entry name" value="THIAMINE PYROPHOSPHOKINASE"/>
    <property type="match status" value="1"/>
</dbReference>